<comment type="subunit">
    <text evidence="2">Homodimer.</text>
</comment>
<dbReference type="STRING" id="415426.Hbut_0952"/>
<keyword evidence="5" id="KW-0418">Kinase</keyword>
<dbReference type="InterPro" id="IPR013750">
    <property type="entry name" value="GHMP_kinase_C_dom"/>
</dbReference>
<dbReference type="eggNOG" id="arCOG01026">
    <property type="taxonomic scope" value="Archaea"/>
</dbReference>
<name>A2BLD9_HYPBU</name>
<protein>
    <recommendedName>
        <fullName evidence="2">Beta-ribofuranosylaminobenzene 5'-phosphate synthase</fullName>
        <shortName evidence="2">Beta-RFA-P synthase</shortName>
        <ecNumber evidence="2">2.4.2.54</ecNumber>
    </recommendedName>
</protein>
<dbReference type="KEGG" id="hbu:Hbut_0952"/>
<comment type="similarity">
    <text evidence="2">Belongs to the beta-RFA-P synthase family.</text>
</comment>
<evidence type="ECO:0000313" key="6">
    <source>
        <dbReference type="Proteomes" id="UP000002593"/>
    </source>
</evidence>
<dbReference type="EnsemblBacteria" id="ABM80800">
    <property type="protein sequence ID" value="ABM80800"/>
    <property type="gene ID" value="Hbut_0952"/>
</dbReference>
<gene>
    <name evidence="5" type="ordered locus">Hbut_0952</name>
</gene>
<dbReference type="GO" id="GO:0016301">
    <property type="term" value="F:kinase activity"/>
    <property type="evidence" value="ECO:0007669"/>
    <property type="project" value="UniProtKB-KW"/>
</dbReference>
<dbReference type="InterPro" id="IPR006204">
    <property type="entry name" value="GHMP_kinase_N_dom"/>
</dbReference>
<feature type="domain" description="GHMP kinase C-terminal" evidence="4">
    <location>
        <begin position="230"/>
        <end position="313"/>
    </location>
</feature>
<feature type="domain" description="GHMP kinase N-terminal" evidence="3">
    <location>
        <begin position="86"/>
        <end position="143"/>
    </location>
</feature>
<evidence type="ECO:0000313" key="5">
    <source>
        <dbReference type="EMBL" id="ABM80800.1"/>
    </source>
</evidence>
<keyword evidence="2" id="KW-0328">Glycosyltransferase</keyword>
<dbReference type="Pfam" id="PF08544">
    <property type="entry name" value="GHMP_kinases_C"/>
    <property type="match status" value="1"/>
</dbReference>
<dbReference type="EC" id="2.4.2.54" evidence="2"/>
<dbReference type="AlphaFoldDB" id="A2BLD9"/>
<organism evidence="5 6">
    <name type="scientific">Hyperthermus butylicus (strain DSM 5456 / JCM 9403 / PLM1-5)</name>
    <dbReference type="NCBI Taxonomy" id="415426"/>
    <lineage>
        <taxon>Archaea</taxon>
        <taxon>Thermoproteota</taxon>
        <taxon>Thermoprotei</taxon>
        <taxon>Desulfurococcales</taxon>
        <taxon>Pyrodictiaceae</taxon>
        <taxon>Hyperthermus</taxon>
    </lineage>
</organism>
<comment type="pathway">
    <text evidence="2">Cofactor biosynthesis; 5,6,7,8-tetrahydromethanopterin biosynthesis.</text>
</comment>
<dbReference type="Proteomes" id="UP000002593">
    <property type="component" value="Chromosome"/>
</dbReference>
<evidence type="ECO:0000259" key="3">
    <source>
        <dbReference type="Pfam" id="PF00288"/>
    </source>
</evidence>
<keyword evidence="6" id="KW-1185">Reference proteome</keyword>
<dbReference type="GO" id="GO:0005524">
    <property type="term" value="F:ATP binding"/>
    <property type="evidence" value="ECO:0007669"/>
    <property type="project" value="UniProtKB-UniRule"/>
</dbReference>
<reference evidence="5 6" key="1">
    <citation type="journal article" date="2007" name="Archaea">
        <title>The genome of Hyperthermus butylicus: a sulfur-reducing, peptide fermenting, neutrophilic Crenarchaeote growing up to 108 degrees C.</title>
        <authorList>
            <person name="Brugger K."/>
            <person name="Chen L."/>
            <person name="Stark M."/>
            <person name="Zibat A."/>
            <person name="Redder P."/>
            <person name="Ruepp A."/>
            <person name="Awayez M."/>
            <person name="She Q."/>
            <person name="Garrett R.A."/>
            <person name="Klenk H.P."/>
        </authorList>
    </citation>
    <scope>NUCLEOTIDE SEQUENCE [LARGE SCALE GENOMIC DNA]</scope>
    <source>
        <strain evidence="6">DSM 5456 / JCM 9403 / PLM1-5</strain>
    </source>
</reference>
<dbReference type="InterPro" id="IPR004422">
    <property type="entry name" value="RFAP_synthase"/>
</dbReference>
<evidence type="ECO:0000259" key="4">
    <source>
        <dbReference type="Pfam" id="PF08544"/>
    </source>
</evidence>
<dbReference type="PANTHER" id="PTHR20861:SF6">
    <property type="entry name" value="BETA-RIBOFURANOSYLPHENOL 5'-PHOSPHATE SYNTHASE"/>
    <property type="match status" value="1"/>
</dbReference>
<evidence type="ECO:0000256" key="1">
    <source>
        <dbReference type="ARBA" id="ARBA00022679"/>
    </source>
</evidence>
<evidence type="ECO:0000256" key="2">
    <source>
        <dbReference type="PIRNR" id="PIRNR004884"/>
    </source>
</evidence>
<comment type="function">
    <text evidence="2">Catalyzes the condensation of 4-aminobenzoate (pABA) with 5-phospho-alpha-D-ribose 1-diphosphate (PRPP) to produce beta-ribofuranosylaminobenzene 5'-phosphate (beta-RFA-P).</text>
</comment>
<dbReference type="Pfam" id="PF00288">
    <property type="entry name" value="GHMP_kinases_N"/>
    <property type="match status" value="1"/>
</dbReference>
<dbReference type="UniPathway" id="UPA00065"/>
<dbReference type="PIRSF" id="PIRSF004884">
    <property type="entry name" value="Sugar_kin_arch"/>
    <property type="match status" value="1"/>
</dbReference>
<accession>A2BLD9</accession>
<sequence>MALMREYYAEGVGVMTRFSAERPSHVRISTGARIHLGFYGLCRSHGRILGGMGLAVDGVGYTVKARAGRDGVTGCQSHRVREILEKAVNDLNALPGPVSVKVETCIPEHVGLGSTTQLTLAIYAAVGLLAGKSIRESVEVAARGPYSGIGVGTFLYGGFIVDAGVRIGSRLARPVFRAEFPSEWRIVAVIPETEWRVAEGPKEDAMVELPEGSKELCSRAMEALLRLIAPGIAEKDFDLFTNGVEMIQRLTGEYFSGVQGGLYCCSESEEAARLIHSLGGRGVGQSSWGPLVYGFFPSEEKALKAYAGLVERYGEERVLLLRPRNRGAVVEAN</sequence>
<comment type="catalytic activity">
    <reaction evidence="2">
        <text>5-phospho-alpha-D-ribose 1-diphosphate + 4-hydroxybenzoate + H(+) = 4-(beta-D-ribofuranosyl)phenol 5'-phosphate + CO2 + diphosphate</text>
        <dbReference type="Rhea" id="RHEA:48556"/>
        <dbReference type="ChEBI" id="CHEBI:15378"/>
        <dbReference type="ChEBI" id="CHEBI:16526"/>
        <dbReference type="ChEBI" id="CHEBI:17879"/>
        <dbReference type="ChEBI" id="CHEBI:33019"/>
        <dbReference type="ChEBI" id="CHEBI:58017"/>
        <dbReference type="ChEBI" id="CHEBI:82767"/>
        <dbReference type="EC" id="2.4.2.54"/>
    </reaction>
</comment>
<dbReference type="InterPro" id="IPR020568">
    <property type="entry name" value="Ribosomal_Su5_D2-typ_SF"/>
</dbReference>
<dbReference type="SUPFAM" id="SSF54211">
    <property type="entry name" value="Ribosomal protein S5 domain 2-like"/>
    <property type="match status" value="1"/>
</dbReference>
<dbReference type="GO" id="GO:0043793">
    <property type="term" value="F:beta-ribofuranosylaminobenzene 5'-phosphate synthase activity"/>
    <property type="evidence" value="ECO:0007669"/>
    <property type="project" value="UniProtKB-EC"/>
</dbReference>
<proteinExistence type="inferred from homology"/>
<dbReference type="HOGENOM" id="CLU_061764_0_0_2"/>
<keyword evidence="1 2" id="KW-0808">Transferase</keyword>
<dbReference type="EMBL" id="CP000493">
    <property type="protein sequence ID" value="ABM80800.1"/>
    <property type="molecule type" value="Genomic_DNA"/>
</dbReference>
<dbReference type="PANTHER" id="PTHR20861">
    <property type="entry name" value="HOMOSERINE/4-DIPHOSPHOCYTIDYL-2-C-METHYL-D-ERYTHRITOL KINASE"/>
    <property type="match status" value="1"/>
</dbReference>